<dbReference type="EMBL" id="CP120682">
    <property type="protein sequence ID" value="WKN40134.1"/>
    <property type="molecule type" value="Genomic_DNA"/>
</dbReference>
<proteinExistence type="predicted"/>
<protein>
    <submittedName>
        <fullName evidence="1">Uncharacterized protein</fullName>
    </submittedName>
</protein>
<accession>A0AA49JK68</accession>
<name>A0AA49JK68_9BACT</name>
<gene>
    <name evidence="1" type="ORF">K4G66_15680</name>
</gene>
<sequence>MNLHLQENRKGFFETIKQITYGRLGAFIKIGRTASTKKSNSKALFQPLQKWASAPVAPVHDIDTQPKNTHSQGL</sequence>
<dbReference type="AlphaFoldDB" id="A0AA49JK68"/>
<reference evidence="1" key="1">
    <citation type="journal article" date="2023" name="Comput. Struct. Biotechnol. J.">
        <title>Discovery of a novel marine Bacteroidetes with a rich repertoire of carbohydrate-active enzymes.</title>
        <authorList>
            <person name="Chen B."/>
            <person name="Liu G."/>
            <person name="Chen Q."/>
            <person name="Wang H."/>
            <person name="Liu L."/>
            <person name="Tang K."/>
        </authorList>
    </citation>
    <scope>NUCLEOTIDE SEQUENCE</scope>
    <source>
        <strain evidence="1">TK19036</strain>
    </source>
</reference>
<organism evidence="1">
    <name type="scientific">Roseihalotalea indica</name>
    <dbReference type="NCBI Taxonomy" id="2867963"/>
    <lineage>
        <taxon>Bacteria</taxon>
        <taxon>Pseudomonadati</taxon>
        <taxon>Bacteroidota</taxon>
        <taxon>Cytophagia</taxon>
        <taxon>Cytophagales</taxon>
        <taxon>Catalimonadaceae</taxon>
        <taxon>Roseihalotalea</taxon>
    </lineage>
</organism>
<reference evidence="1" key="2">
    <citation type="journal article" date="2024" name="Antonie Van Leeuwenhoek">
        <title>Roseihalotalea indica gen. nov., sp. nov., a halophilic Bacteroidetes from mesopelagic Southwest Indian Ocean with higher carbohydrate metabolic potential.</title>
        <authorList>
            <person name="Chen B."/>
            <person name="Zhang M."/>
            <person name="Lin D."/>
            <person name="Ye J."/>
            <person name="Tang K."/>
        </authorList>
    </citation>
    <scope>NUCLEOTIDE SEQUENCE</scope>
    <source>
        <strain evidence="1">TK19036</strain>
    </source>
</reference>
<evidence type="ECO:0000313" key="1">
    <source>
        <dbReference type="EMBL" id="WKN40134.1"/>
    </source>
</evidence>